<dbReference type="EMBL" id="CP045904">
    <property type="protein sequence ID" value="QQP36186.1"/>
    <property type="molecule type" value="Genomic_DNA"/>
</dbReference>
<dbReference type="PANTHER" id="PTHR23110:SF109">
    <property type="entry name" value="FI07618P-RELATED"/>
    <property type="match status" value="1"/>
</dbReference>
<organism evidence="4 5">
    <name type="scientific">Caligus rogercresseyi</name>
    <name type="common">Sea louse</name>
    <dbReference type="NCBI Taxonomy" id="217165"/>
    <lineage>
        <taxon>Eukaryota</taxon>
        <taxon>Metazoa</taxon>
        <taxon>Ecdysozoa</taxon>
        <taxon>Arthropoda</taxon>
        <taxon>Crustacea</taxon>
        <taxon>Multicrustacea</taxon>
        <taxon>Hexanauplia</taxon>
        <taxon>Copepoda</taxon>
        <taxon>Siphonostomatoida</taxon>
        <taxon>Caligidae</taxon>
        <taxon>Caligus</taxon>
    </lineage>
</organism>
<dbReference type="SUPFAM" id="SSF54695">
    <property type="entry name" value="POZ domain"/>
    <property type="match status" value="1"/>
</dbReference>
<dbReference type="InterPro" id="IPR011333">
    <property type="entry name" value="SKP1/BTB/POZ_sf"/>
</dbReference>
<dbReference type="AlphaFoldDB" id="A0A7T8GRH9"/>
<dbReference type="OrthoDB" id="10261408at2759"/>
<dbReference type="Proteomes" id="UP000595437">
    <property type="component" value="Chromosome 15"/>
</dbReference>
<dbReference type="CDD" id="cd18315">
    <property type="entry name" value="BTB_POZ_BAB-like"/>
    <property type="match status" value="1"/>
</dbReference>
<feature type="domain" description="BTB" evidence="3">
    <location>
        <begin position="23"/>
        <end position="89"/>
    </location>
</feature>
<sequence length="274" mass="31161">MGSSERLHLRWNDFEPNIKHGFCELRREEDFFDSLRAHRVILSACSPFFKSMLRSLSHEHPLLYLRGIPPSHMEAILSFMYSGEVSVPQDELQSFLALAEELQIKGLTNSRPPSPKTTAKRPRLQQEEELQEMSPQAYDEHEEKAPLDSEELLYEDSHQFLEGTSSSSSSALGPNAPIPIEKRKMDQGGDLNAAFDLEIEKCYRKDGPKEFSCLKCKYRSTKRFSMKSHVECNHFITRGFPCNVCGYICKNPTLPTDAHFTTPQESAGLLCAGR</sequence>
<evidence type="ECO:0000259" key="3">
    <source>
        <dbReference type="PROSITE" id="PS50097"/>
    </source>
</evidence>
<evidence type="ECO:0000256" key="1">
    <source>
        <dbReference type="ARBA" id="ARBA00023242"/>
    </source>
</evidence>
<feature type="region of interest" description="Disordered" evidence="2">
    <location>
        <begin position="106"/>
        <end position="146"/>
    </location>
</feature>
<dbReference type="GO" id="GO:0005634">
    <property type="term" value="C:nucleus"/>
    <property type="evidence" value="ECO:0007669"/>
    <property type="project" value="TreeGrafter"/>
</dbReference>
<dbReference type="Pfam" id="PF00651">
    <property type="entry name" value="BTB"/>
    <property type="match status" value="1"/>
</dbReference>
<dbReference type="GO" id="GO:0006357">
    <property type="term" value="P:regulation of transcription by RNA polymerase II"/>
    <property type="evidence" value="ECO:0007669"/>
    <property type="project" value="TreeGrafter"/>
</dbReference>
<reference evidence="5" key="1">
    <citation type="submission" date="2021-01" db="EMBL/GenBank/DDBJ databases">
        <title>Caligus Genome Assembly.</title>
        <authorList>
            <person name="Gallardo-Escarate C."/>
        </authorList>
    </citation>
    <scope>NUCLEOTIDE SEQUENCE [LARGE SCALE GENOMIC DNA]</scope>
</reference>
<gene>
    <name evidence="4" type="ORF">FKW44_021203</name>
</gene>
<dbReference type="PROSITE" id="PS50097">
    <property type="entry name" value="BTB"/>
    <property type="match status" value="1"/>
</dbReference>
<evidence type="ECO:0000313" key="4">
    <source>
        <dbReference type="EMBL" id="QQP36186.1"/>
    </source>
</evidence>
<dbReference type="SMART" id="SM00225">
    <property type="entry name" value="BTB"/>
    <property type="match status" value="1"/>
</dbReference>
<dbReference type="InterPro" id="IPR000210">
    <property type="entry name" value="BTB/POZ_dom"/>
</dbReference>
<dbReference type="PANTHER" id="PTHR23110">
    <property type="entry name" value="BTB DOMAIN TRANSCRIPTION FACTOR"/>
    <property type="match status" value="1"/>
</dbReference>
<accession>A0A7T8GRH9</accession>
<proteinExistence type="predicted"/>
<protein>
    <recommendedName>
        <fullName evidence="3">BTB domain-containing protein</fullName>
    </recommendedName>
</protein>
<dbReference type="Gene3D" id="3.30.710.10">
    <property type="entry name" value="Potassium Channel Kv1.1, Chain A"/>
    <property type="match status" value="1"/>
</dbReference>
<keyword evidence="1" id="KW-0539">Nucleus</keyword>
<evidence type="ECO:0000313" key="5">
    <source>
        <dbReference type="Proteomes" id="UP000595437"/>
    </source>
</evidence>
<keyword evidence="5" id="KW-1185">Reference proteome</keyword>
<feature type="region of interest" description="Disordered" evidence="2">
    <location>
        <begin position="162"/>
        <end position="183"/>
    </location>
</feature>
<dbReference type="InterPro" id="IPR051095">
    <property type="entry name" value="Dros_DevTransReg"/>
</dbReference>
<evidence type="ECO:0000256" key="2">
    <source>
        <dbReference type="SAM" id="MobiDB-lite"/>
    </source>
</evidence>
<name>A0A7T8GRH9_CALRO</name>